<dbReference type="Pfam" id="PF05057">
    <property type="entry name" value="DUF676"/>
    <property type="match status" value="1"/>
</dbReference>
<evidence type="ECO:0000256" key="3">
    <source>
        <dbReference type="ARBA" id="ARBA00004370"/>
    </source>
</evidence>
<evidence type="ECO:0000259" key="9">
    <source>
        <dbReference type="Pfam" id="PF05057"/>
    </source>
</evidence>
<dbReference type="InterPro" id="IPR052374">
    <property type="entry name" value="SERAC1"/>
</dbReference>
<proteinExistence type="inferred from homology"/>
<gene>
    <name evidence="10" type="ORF">B0J13DRAFT_569314</name>
</gene>
<keyword evidence="5" id="KW-0256">Endoplasmic reticulum</keyword>
<dbReference type="PANTHER" id="PTHR48182">
    <property type="entry name" value="PROTEIN SERAC1"/>
    <property type="match status" value="1"/>
</dbReference>
<evidence type="ECO:0000313" key="11">
    <source>
        <dbReference type="Proteomes" id="UP000717696"/>
    </source>
</evidence>
<keyword evidence="11" id="KW-1185">Reference proteome</keyword>
<accession>A0A9P9DHY1</accession>
<evidence type="ECO:0000256" key="5">
    <source>
        <dbReference type="ARBA" id="ARBA00022824"/>
    </source>
</evidence>
<evidence type="ECO:0000256" key="1">
    <source>
        <dbReference type="ARBA" id="ARBA00004173"/>
    </source>
</evidence>
<keyword evidence="7" id="KW-0472">Membrane</keyword>
<comment type="similarity">
    <text evidence="4">Belongs to the putative lipase ROG1 family.</text>
</comment>
<dbReference type="GO" id="GO:0005739">
    <property type="term" value="C:mitochondrion"/>
    <property type="evidence" value="ECO:0007669"/>
    <property type="project" value="UniProtKB-SubCell"/>
</dbReference>
<feature type="region of interest" description="Disordered" evidence="8">
    <location>
        <begin position="189"/>
        <end position="216"/>
    </location>
</feature>
<evidence type="ECO:0000256" key="7">
    <source>
        <dbReference type="ARBA" id="ARBA00023136"/>
    </source>
</evidence>
<evidence type="ECO:0000313" key="10">
    <source>
        <dbReference type="EMBL" id="KAH7119514.1"/>
    </source>
</evidence>
<dbReference type="OrthoDB" id="427518at2759"/>
<protein>
    <recommendedName>
        <fullName evidence="9">DUF676 domain-containing protein</fullName>
    </recommendedName>
</protein>
<dbReference type="SUPFAM" id="SSF53474">
    <property type="entry name" value="alpha/beta-Hydrolases"/>
    <property type="match status" value="1"/>
</dbReference>
<sequence>MTHAQVLVADLVRKRELTNTTKRPIIFVAHSLGGIIVKSALIHSDAARPGALHEHRSVKVSTYGIIFLGTPHQGAKGAQLGRYSTWDTSYKHIKRQNPASANLLRLWAYFDKDDLWYELLRAGSSPDSAPSLQTMAENRLNFDHTMRGCIRERSKSKKEPWARTIRRLSIRSKTLESYTRIRVDWAMQSQCTSKQSPARRRLGGRTTHQHSTRYKT</sequence>
<reference evidence="10" key="1">
    <citation type="journal article" date="2021" name="Nat. Commun.">
        <title>Genetic determinants of endophytism in the Arabidopsis root mycobiome.</title>
        <authorList>
            <person name="Mesny F."/>
            <person name="Miyauchi S."/>
            <person name="Thiergart T."/>
            <person name="Pickel B."/>
            <person name="Atanasova L."/>
            <person name="Karlsson M."/>
            <person name="Huettel B."/>
            <person name="Barry K.W."/>
            <person name="Haridas S."/>
            <person name="Chen C."/>
            <person name="Bauer D."/>
            <person name="Andreopoulos W."/>
            <person name="Pangilinan J."/>
            <person name="LaButti K."/>
            <person name="Riley R."/>
            <person name="Lipzen A."/>
            <person name="Clum A."/>
            <person name="Drula E."/>
            <person name="Henrissat B."/>
            <person name="Kohler A."/>
            <person name="Grigoriev I.V."/>
            <person name="Martin F.M."/>
            <person name="Hacquard S."/>
        </authorList>
    </citation>
    <scope>NUCLEOTIDE SEQUENCE</scope>
    <source>
        <strain evidence="10">MPI-CAGE-AT-0021</strain>
    </source>
</reference>
<evidence type="ECO:0000256" key="2">
    <source>
        <dbReference type="ARBA" id="ARBA00004240"/>
    </source>
</evidence>
<dbReference type="Gene3D" id="3.40.50.1820">
    <property type="entry name" value="alpha/beta hydrolase"/>
    <property type="match status" value="1"/>
</dbReference>
<keyword evidence="6" id="KW-0496">Mitochondrion</keyword>
<evidence type="ECO:0000256" key="8">
    <source>
        <dbReference type="SAM" id="MobiDB-lite"/>
    </source>
</evidence>
<dbReference type="Proteomes" id="UP000717696">
    <property type="component" value="Unassembled WGS sequence"/>
</dbReference>
<dbReference type="GO" id="GO:0016020">
    <property type="term" value="C:membrane"/>
    <property type="evidence" value="ECO:0007669"/>
    <property type="project" value="UniProtKB-SubCell"/>
</dbReference>
<comment type="caution">
    <text evidence="10">The sequence shown here is derived from an EMBL/GenBank/DDBJ whole genome shotgun (WGS) entry which is preliminary data.</text>
</comment>
<dbReference type="GO" id="GO:0005783">
    <property type="term" value="C:endoplasmic reticulum"/>
    <property type="evidence" value="ECO:0007669"/>
    <property type="project" value="UniProtKB-SubCell"/>
</dbReference>
<dbReference type="InterPro" id="IPR029058">
    <property type="entry name" value="AB_hydrolase_fold"/>
</dbReference>
<feature type="compositionally biased region" description="Basic residues" evidence="8">
    <location>
        <begin position="197"/>
        <end position="216"/>
    </location>
</feature>
<evidence type="ECO:0000256" key="6">
    <source>
        <dbReference type="ARBA" id="ARBA00023128"/>
    </source>
</evidence>
<dbReference type="PANTHER" id="PTHR48182:SF2">
    <property type="entry name" value="PROTEIN SERAC1"/>
    <property type="match status" value="1"/>
</dbReference>
<organism evidence="10 11">
    <name type="scientific">Dactylonectria estremocensis</name>
    <dbReference type="NCBI Taxonomy" id="1079267"/>
    <lineage>
        <taxon>Eukaryota</taxon>
        <taxon>Fungi</taxon>
        <taxon>Dikarya</taxon>
        <taxon>Ascomycota</taxon>
        <taxon>Pezizomycotina</taxon>
        <taxon>Sordariomycetes</taxon>
        <taxon>Hypocreomycetidae</taxon>
        <taxon>Hypocreales</taxon>
        <taxon>Nectriaceae</taxon>
        <taxon>Dactylonectria</taxon>
    </lineage>
</organism>
<feature type="domain" description="DUF676" evidence="9">
    <location>
        <begin position="18"/>
        <end position="81"/>
    </location>
</feature>
<evidence type="ECO:0000256" key="4">
    <source>
        <dbReference type="ARBA" id="ARBA00007920"/>
    </source>
</evidence>
<dbReference type="InterPro" id="IPR007751">
    <property type="entry name" value="DUF676_lipase-like"/>
</dbReference>
<dbReference type="AlphaFoldDB" id="A0A9P9DHY1"/>
<name>A0A9P9DHY1_9HYPO</name>
<comment type="subcellular location">
    <subcellularLocation>
        <location evidence="2">Endoplasmic reticulum</location>
    </subcellularLocation>
    <subcellularLocation>
        <location evidence="3">Membrane</location>
    </subcellularLocation>
    <subcellularLocation>
        <location evidence="1">Mitochondrion</location>
    </subcellularLocation>
</comment>
<dbReference type="EMBL" id="JAGMUU010000030">
    <property type="protein sequence ID" value="KAH7119514.1"/>
    <property type="molecule type" value="Genomic_DNA"/>
</dbReference>